<keyword evidence="9 18" id="KW-0812">Transmembrane</keyword>
<feature type="transmembrane region" description="Helical" evidence="19">
    <location>
        <begin position="45"/>
        <end position="63"/>
    </location>
</feature>
<feature type="transmembrane region" description="Helical" evidence="19">
    <location>
        <begin position="206"/>
        <end position="228"/>
    </location>
</feature>
<dbReference type="CDD" id="cd01662">
    <property type="entry name" value="Ubiquinol_Oxidase_I"/>
    <property type="match status" value="1"/>
</dbReference>
<dbReference type="InterPro" id="IPR035973">
    <property type="entry name" value="Cyt_c_oxidase_su3-like_sf"/>
</dbReference>
<dbReference type="InterPro" id="IPR013833">
    <property type="entry name" value="Cyt_c_oxidase_su3_a-hlx"/>
</dbReference>
<dbReference type="NCBIfam" id="TIGR02891">
    <property type="entry name" value="CtaD_CoxA"/>
    <property type="match status" value="1"/>
</dbReference>
<evidence type="ECO:0000313" key="21">
    <source>
        <dbReference type="EMBL" id="MDR7093455.1"/>
    </source>
</evidence>
<keyword evidence="13 19" id="KW-1133">Transmembrane helix</keyword>
<dbReference type="RefSeq" id="WP_204732683.1">
    <property type="nucleotide sequence ID" value="NZ_JAVDWE010000002.1"/>
</dbReference>
<feature type="transmembrane region" description="Helical" evidence="19">
    <location>
        <begin position="612"/>
        <end position="631"/>
    </location>
</feature>
<dbReference type="SUPFAM" id="SSF81452">
    <property type="entry name" value="Cytochrome c oxidase subunit III-like"/>
    <property type="match status" value="1"/>
</dbReference>
<keyword evidence="6" id="KW-1003">Cell membrane</keyword>
<dbReference type="InterPro" id="IPR023616">
    <property type="entry name" value="Cyt_c_oxase-like_su1_dom"/>
</dbReference>
<feature type="transmembrane region" description="Helical" evidence="19">
    <location>
        <begin position="327"/>
        <end position="351"/>
    </location>
</feature>
<dbReference type="InterPro" id="IPR036927">
    <property type="entry name" value="Cyt_c_oxase-like_su1_sf"/>
</dbReference>
<protein>
    <recommendedName>
        <fullName evidence="4">cytochrome-c oxidase</fullName>
        <ecNumber evidence="4">7.1.1.9</ecNumber>
    </recommendedName>
</protein>
<keyword evidence="11" id="KW-1278">Translocase</keyword>
<feature type="transmembrane region" description="Helical" evidence="19">
    <location>
        <begin position="363"/>
        <end position="389"/>
    </location>
</feature>
<evidence type="ECO:0000256" key="14">
    <source>
        <dbReference type="ARBA" id="ARBA00023004"/>
    </source>
</evidence>
<feature type="transmembrane region" description="Helical" evidence="19">
    <location>
        <begin position="170"/>
        <end position="194"/>
    </location>
</feature>
<dbReference type="EMBL" id="JAVDWE010000002">
    <property type="protein sequence ID" value="MDR7093455.1"/>
    <property type="molecule type" value="Genomic_DNA"/>
</dbReference>
<keyword evidence="10" id="KW-0479">Metal-binding</keyword>
<name>A0ABU1V7T4_9BURK</name>
<evidence type="ECO:0000256" key="19">
    <source>
        <dbReference type="SAM" id="Phobius"/>
    </source>
</evidence>
<evidence type="ECO:0000256" key="8">
    <source>
        <dbReference type="ARBA" id="ARBA00022660"/>
    </source>
</evidence>
<reference evidence="21 22" key="1">
    <citation type="submission" date="2023-07" db="EMBL/GenBank/DDBJ databases">
        <title>Sorghum-associated microbial communities from plants grown in Nebraska, USA.</title>
        <authorList>
            <person name="Schachtman D."/>
        </authorList>
    </citation>
    <scope>NUCLEOTIDE SEQUENCE [LARGE SCALE GENOMIC DNA]</scope>
    <source>
        <strain evidence="21 22">BE240</strain>
    </source>
</reference>
<comment type="subcellular location">
    <subcellularLocation>
        <location evidence="1">Cell membrane</location>
        <topology evidence="1">Multi-pass membrane protein</topology>
    </subcellularLocation>
</comment>
<keyword evidence="12 18" id="KW-0249">Electron transport</keyword>
<evidence type="ECO:0000256" key="10">
    <source>
        <dbReference type="ARBA" id="ARBA00022723"/>
    </source>
</evidence>
<evidence type="ECO:0000256" key="6">
    <source>
        <dbReference type="ARBA" id="ARBA00022475"/>
    </source>
</evidence>
<proteinExistence type="inferred from homology"/>
<evidence type="ECO:0000256" key="7">
    <source>
        <dbReference type="ARBA" id="ARBA00022617"/>
    </source>
</evidence>
<sequence>MNEPIRSTPPHDAAELHAEFEAVWGNPPGWRVLSAVNHTSVARRFMVTGAVFFFVAGLLGMLLRAQLAQPGQDFMGAEAYNQAFTMHGTMMMFLFAVPVQQGLAAYLLPKMLGSRDLVFPRLGAFGYWCYLFGGLIFTSSLLLGLAPDSGWFMYTPLSSNTYSPGKGPDFWLLAITFIEIATMAAAIDIVVSILRARAAGMGLHQLPIFAWSMLITSLMVIVGFPPLILGSILLELERAAGWSFFDPTRGGDPVLWQHLFWLFGHPEVYIIFLPAAGVVSMLVPVYARRPLVGYRWVVVSMIGTGFISFGLWVHHMFAIGIPALSQAFFAVASMLVAVPTGVQLFAWIATLWSGRPVWSVPMLWIAGFLMIFVVGGLTGVMLAFVPFNWQVHDTHFVVAHFHYVLIGGMLFPLIAGIYHWLPHFSGRLPSDRLSKAGFWLTFIGFNGTFLVMHWTGLLGMPRRVYTYEAGLGWDLPNLISSVFSFIMAFGIAALLLDLVLHWRHGRKASLNPWNADTLEWASGTPPRSYNFASLPRIATRHPLWDAPDLPETIATGQHALAHAAHGRRETLGVDPVSGHVREVFHLPGNSWLPLVAGTVLAVLCLTLLSKQYAVACGVALVAVVVLLRWSWENGPQSGTPANAMANETDDLPRGLRLHTRTFDGPGLWGMGLTMLADTAIYASLLFGWLYLWTVVPDTQPAQSSPLGTWPLAVVTALFAAGLWCLQRVVRRLRAGGDAGLRTHLWGSAAFGVAGCGVMGWLLATAGLQPTLRARDAVLCFTLVFLLLHGALAAVLSALQALRVHHGRVSLQAPYEPGVVAMLWRFCVLAQALAWALMALLPLAFAAP</sequence>
<dbReference type="Gene3D" id="1.20.120.80">
    <property type="entry name" value="Cytochrome c oxidase, subunit III, four-helix bundle"/>
    <property type="match status" value="1"/>
</dbReference>
<evidence type="ECO:0000256" key="16">
    <source>
        <dbReference type="ARBA" id="ARBA00023136"/>
    </source>
</evidence>
<dbReference type="Gene3D" id="1.20.210.10">
    <property type="entry name" value="Cytochrome c oxidase-like, subunit I domain"/>
    <property type="match status" value="1"/>
</dbReference>
<dbReference type="InterPro" id="IPR000883">
    <property type="entry name" value="Cyt_C_Oxase_1"/>
</dbReference>
<dbReference type="Pfam" id="PF00115">
    <property type="entry name" value="COX1"/>
    <property type="match status" value="1"/>
</dbReference>
<feature type="transmembrane region" description="Helical" evidence="19">
    <location>
        <begin position="667"/>
        <end position="692"/>
    </location>
</feature>
<evidence type="ECO:0000256" key="15">
    <source>
        <dbReference type="ARBA" id="ARBA00023008"/>
    </source>
</evidence>
<gene>
    <name evidence="21" type="ORF">J2X09_001187</name>
</gene>
<evidence type="ECO:0000313" key="22">
    <source>
        <dbReference type="Proteomes" id="UP001265550"/>
    </source>
</evidence>
<dbReference type="EC" id="7.1.1.9" evidence="4"/>
<evidence type="ECO:0000256" key="9">
    <source>
        <dbReference type="ARBA" id="ARBA00022692"/>
    </source>
</evidence>
<keyword evidence="14" id="KW-0408">Iron</keyword>
<comment type="catalytic activity">
    <reaction evidence="17">
        <text>4 Fe(II)-[cytochrome c] + O2 + 8 H(+)(in) = 4 Fe(III)-[cytochrome c] + 2 H2O + 4 H(+)(out)</text>
        <dbReference type="Rhea" id="RHEA:11436"/>
        <dbReference type="Rhea" id="RHEA-COMP:10350"/>
        <dbReference type="Rhea" id="RHEA-COMP:14399"/>
        <dbReference type="ChEBI" id="CHEBI:15377"/>
        <dbReference type="ChEBI" id="CHEBI:15378"/>
        <dbReference type="ChEBI" id="CHEBI:15379"/>
        <dbReference type="ChEBI" id="CHEBI:29033"/>
        <dbReference type="ChEBI" id="CHEBI:29034"/>
        <dbReference type="EC" id="7.1.1.9"/>
    </reaction>
</comment>
<keyword evidence="8 18" id="KW-0679">Respiratory chain</keyword>
<keyword evidence="5 18" id="KW-0813">Transport</keyword>
<keyword evidence="16 19" id="KW-0472">Membrane</keyword>
<dbReference type="InterPro" id="IPR014241">
    <property type="entry name" value="Cyt_c_oxidase_su1_bac"/>
</dbReference>
<dbReference type="PANTHER" id="PTHR10422:SF35">
    <property type="entry name" value="CYTOCHROME BO(3) UBIQUINOL OXIDASE SUBUNIT 1"/>
    <property type="match status" value="1"/>
</dbReference>
<dbReference type="SUPFAM" id="SSF81442">
    <property type="entry name" value="Cytochrome c oxidase subunit I-like"/>
    <property type="match status" value="1"/>
</dbReference>
<dbReference type="Proteomes" id="UP001265550">
    <property type="component" value="Unassembled WGS sequence"/>
</dbReference>
<evidence type="ECO:0000256" key="5">
    <source>
        <dbReference type="ARBA" id="ARBA00022448"/>
    </source>
</evidence>
<keyword evidence="22" id="KW-1185">Reference proteome</keyword>
<feature type="transmembrane region" description="Helical" evidence="19">
    <location>
        <begin position="268"/>
        <end position="287"/>
    </location>
</feature>
<dbReference type="PRINTS" id="PR01165">
    <property type="entry name" value="CYCOXIDASEI"/>
</dbReference>
<feature type="transmembrane region" description="Helical" evidence="19">
    <location>
        <begin position="83"/>
        <end position="107"/>
    </location>
</feature>
<evidence type="ECO:0000256" key="11">
    <source>
        <dbReference type="ARBA" id="ARBA00022967"/>
    </source>
</evidence>
<dbReference type="PROSITE" id="PS50855">
    <property type="entry name" value="COX1"/>
    <property type="match status" value="1"/>
</dbReference>
<comment type="caution">
    <text evidence="21">The sequence shown here is derived from an EMBL/GenBank/DDBJ whole genome shotgun (WGS) entry which is preliminary data.</text>
</comment>
<evidence type="ECO:0000256" key="3">
    <source>
        <dbReference type="ARBA" id="ARBA00009578"/>
    </source>
</evidence>
<feature type="transmembrane region" description="Helical" evidence="19">
    <location>
        <begin position="401"/>
        <end position="421"/>
    </location>
</feature>
<feature type="transmembrane region" description="Helical" evidence="19">
    <location>
        <begin position="821"/>
        <end position="846"/>
    </location>
</feature>
<feature type="transmembrane region" description="Helical" evidence="19">
    <location>
        <begin position="704"/>
        <end position="723"/>
    </location>
</feature>
<feature type="transmembrane region" description="Helical" evidence="19">
    <location>
        <begin position="478"/>
        <end position="500"/>
    </location>
</feature>
<evidence type="ECO:0000256" key="1">
    <source>
        <dbReference type="ARBA" id="ARBA00004651"/>
    </source>
</evidence>
<comment type="similarity">
    <text evidence="3 18">Belongs to the heme-copper respiratory oxidase family.</text>
</comment>
<dbReference type="InterPro" id="IPR023615">
    <property type="entry name" value="Cyt_c_Oxase_su1_BS"/>
</dbReference>
<keyword evidence="7 18" id="KW-0349">Heme</keyword>
<feature type="transmembrane region" description="Helical" evidence="19">
    <location>
        <begin position="294"/>
        <end position="315"/>
    </location>
</feature>
<evidence type="ECO:0000256" key="13">
    <source>
        <dbReference type="ARBA" id="ARBA00022989"/>
    </source>
</evidence>
<dbReference type="PROSITE" id="PS00077">
    <property type="entry name" value="COX1_CUB"/>
    <property type="match status" value="1"/>
</dbReference>
<evidence type="ECO:0000256" key="18">
    <source>
        <dbReference type="RuleBase" id="RU000370"/>
    </source>
</evidence>
<feature type="domain" description="Cytochrome oxidase subunit I profile" evidence="20">
    <location>
        <begin position="30"/>
        <end position="538"/>
    </location>
</feature>
<evidence type="ECO:0000259" key="20">
    <source>
        <dbReference type="PROSITE" id="PS50855"/>
    </source>
</evidence>
<keyword evidence="15" id="KW-0186">Copper</keyword>
<feature type="transmembrane region" description="Helical" evidence="19">
    <location>
        <begin position="127"/>
        <end position="146"/>
    </location>
</feature>
<evidence type="ECO:0000256" key="12">
    <source>
        <dbReference type="ARBA" id="ARBA00022982"/>
    </source>
</evidence>
<accession>A0ABU1V7T4</accession>
<comment type="pathway">
    <text evidence="2">Energy metabolism; oxidative phosphorylation.</text>
</comment>
<feature type="transmembrane region" description="Helical" evidence="19">
    <location>
        <begin position="433"/>
        <end position="458"/>
    </location>
</feature>
<dbReference type="PANTHER" id="PTHR10422">
    <property type="entry name" value="CYTOCHROME C OXIDASE SUBUNIT 1"/>
    <property type="match status" value="1"/>
</dbReference>
<organism evidence="21 22">
    <name type="scientific">Hydrogenophaga laconesensis</name>
    <dbReference type="NCBI Taxonomy" id="1805971"/>
    <lineage>
        <taxon>Bacteria</taxon>
        <taxon>Pseudomonadati</taxon>
        <taxon>Pseudomonadota</taxon>
        <taxon>Betaproteobacteria</taxon>
        <taxon>Burkholderiales</taxon>
        <taxon>Comamonadaceae</taxon>
        <taxon>Hydrogenophaga</taxon>
    </lineage>
</organism>
<feature type="transmembrane region" description="Helical" evidence="19">
    <location>
        <begin position="777"/>
        <end position="801"/>
    </location>
</feature>
<evidence type="ECO:0000256" key="4">
    <source>
        <dbReference type="ARBA" id="ARBA00012949"/>
    </source>
</evidence>
<evidence type="ECO:0000256" key="2">
    <source>
        <dbReference type="ARBA" id="ARBA00004673"/>
    </source>
</evidence>
<evidence type="ECO:0000256" key="17">
    <source>
        <dbReference type="ARBA" id="ARBA00047816"/>
    </source>
</evidence>
<feature type="transmembrane region" description="Helical" evidence="19">
    <location>
        <begin position="743"/>
        <end position="765"/>
    </location>
</feature>